<evidence type="ECO:0000313" key="4">
    <source>
        <dbReference type="Proteomes" id="UP000178666"/>
    </source>
</evidence>
<dbReference type="EMBL" id="CP015970">
    <property type="protein sequence ID" value="AOZ46862.1"/>
    <property type="molecule type" value="Genomic_DNA"/>
</dbReference>
<evidence type="ECO:0000313" key="1">
    <source>
        <dbReference type="EMBL" id="AMS05388.1"/>
    </source>
</evidence>
<keyword evidence="4" id="KW-1185">Reference proteome</keyword>
<accession>A0AAC8YF07</accession>
<sequence>MSKQLAVNNTISLDGSGTLICRGIRLLSRVPPVTILGPEVFPLSTMPGADFKRADLNELAIASVWFQRTFESC</sequence>
<dbReference type="EMBL" id="CP014352">
    <property type="protein sequence ID" value="AMS05388.1"/>
    <property type="molecule type" value="Genomic_DNA"/>
</dbReference>
<reference evidence="1 3" key="2">
    <citation type="submission" date="2016-02" db="EMBL/GenBank/DDBJ databases">
        <title>Complete Genome Sequence of Propionibacterium acidipropionici ATCC 55737.</title>
        <authorList>
            <person name="Luna Flores C.H."/>
            <person name="Nielsen L.K."/>
            <person name="Marcellin E."/>
        </authorList>
    </citation>
    <scope>NUCLEOTIDE SEQUENCE [LARGE SCALE GENOMIC DNA]</scope>
    <source>
        <strain evidence="1 3">ATCC 55737</strain>
    </source>
</reference>
<name>A0AAC8YF07_9ACTN</name>
<evidence type="ECO:0000313" key="3">
    <source>
        <dbReference type="Proteomes" id="UP000075221"/>
    </source>
</evidence>
<dbReference type="AlphaFoldDB" id="A0AAC8YF07"/>
<proteinExistence type="predicted"/>
<protein>
    <submittedName>
        <fullName evidence="1">Uncharacterized protein</fullName>
    </submittedName>
</protein>
<evidence type="ECO:0000313" key="2">
    <source>
        <dbReference type="EMBL" id="AOZ46862.1"/>
    </source>
</evidence>
<gene>
    <name evidence="2" type="ORF">A8L58_09335</name>
    <name evidence="1" type="ORF">AXH35_07880</name>
</gene>
<dbReference type="Proteomes" id="UP000075221">
    <property type="component" value="Chromosome"/>
</dbReference>
<dbReference type="Proteomes" id="UP000178666">
    <property type="component" value="Chromosome"/>
</dbReference>
<reference evidence="2 4" key="1">
    <citation type="journal article" date="2016" name="Plant Dis.">
        <title>Improved production of propionic acid using genome shuffling.</title>
        <authorList>
            <person name="Luna-Flores C.H."/>
            <person name="Palfreyman R.W."/>
            <person name="Kromer J.O."/>
            <person name="Nielsen L.K."/>
            <person name="Marcellin E."/>
        </authorList>
    </citation>
    <scope>NUCLEOTIDE SEQUENCE [LARGE SCALE GENOMIC DNA]</scope>
    <source>
        <strain evidence="2 4">F3E8</strain>
    </source>
</reference>
<organism evidence="1 3">
    <name type="scientific">Acidipropionibacterium acidipropionici</name>
    <dbReference type="NCBI Taxonomy" id="1748"/>
    <lineage>
        <taxon>Bacteria</taxon>
        <taxon>Bacillati</taxon>
        <taxon>Actinomycetota</taxon>
        <taxon>Actinomycetes</taxon>
        <taxon>Propionibacteriales</taxon>
        <taxon>Propionibacteriaceae</taxon>
        <taxon>Acidipropionibacterium</taxon>
    </lineage>
</organism>